<name>A0A392PY97_9FABA</name>
<feature type="domain" description="Reverse transcriptase zinc-binding" evidence="1">
    <location>
        <begin position="13"/>
        <end position="96"/>
    </location>
</feature>
<comment type="caution">
    <text evidence="2">The sequence shown here is derived from an EMBL/GenBank/DDBJ whole genome shotgun (WGS) entry which is preliminary data.</text>
</comment>
<dbReference type="InterPro" id="IPR026960">
    <property type="entry name" value="RVT-Znf"/>
</dbReference>
<dbReference type="Proteomes" id="UP000265520">
    <property type="component" value="Unassembled WGS sequence"/>
</dbReference>
<keyword evidence="3" id="KW-1185">Reference proteome</keyword>
<evidence type="ECO:0000313" key="3">
    <source>
        <dbReference type="Proteomes" id="UP000265520"/>
    </source>
</evidence>
<reference evidence="2 3" key="1">
    <citation type="journal article" date="2018" name="Front. Plant Sci.">
        <title>Red Clover (Trifolium pratense) and Zigzag Clover (T. medium) - A Picture of Genomic Similarities and Differences.</title>
        <authorList>
            <person name="Dluhosova J."/>
            <person name="Istvanek J."/>
            <person name="Nedelnik J."/>
            <person name="Repkova J."/>
        </authorList>
    </citation>
    <scope>NUCLEOTIDE SEQUENCE [LARGE SCALE GENOMIC DNA]</scope>
    <source>
        <strain evidence="3">cv. 10/8</strain>
        <tissue evidence="2">Leaf</tissue>
    </source>
</reference>
<evidence type="ECO:0000313" key="2">
    <source>
        <dbReference type="EMBL" id="MCI16677.1"/>
    </source>
</evidence>
<feature type="non-terminal residue" evidence="2">
    <location>
        <position position="129"/>
    </location>
</feature>
<evidence type="ECO:0000259" key="1">
    <source>
        <dbReference type="Pfam" id="PF13966"/>
    </source>
</evidence>
<organism evidence="2 3">
    <name type="scientific">Trifolium medium</name>
    <dbReference type="NCBI Taxonomy" id="97028"/>
    <lineage>
        <taxon>Eukaryota</taxon>
        <taxon>Viridiplantae</taxon>
        <taxon>Streptophyta</taxon>
        <taxon>Embryophyta</taxon>
        <taxon>Tracheophyta</taxon>
        <taxon>Spermatophyta</taxon>
        <taxon>Magnoliopsida</taxon>
        <taxon>eudicotyledons</taxon>
        <taxon>Gunneridae</taxon>
        <taxon>Pentapetalae</taxon>
        <taxon>rosids</taxon>
        <taxon>fabids</taxon>
        <taxon>Fabales</taxon>
        <taxon>Fabaceae</taxon>
        <taxon>Papilionoideae</taxon>
        <taxon>50 kb inversion clade</taxon>
        <taxon>NPAAA clade</taxon>
        <taxon>Hologalegina</taxon>
        <taxon>IRL clade</taxon>
        <taxon>Trifolieae</taxon>
        <taxon>Trifolium</taxon>
    </lineage>
</organism>
<accession>A0A392PY97</accession>
<proteinExistence type="predicted"/>
<dbReference type="Pfam" id="PF13966">
    <property type="entry name" value="zf-RVT"/>
    <property type="match status" value="1"/>
</dbReference>
<dbReference type="EMBL" id="LXQA010101938">
    <property type="protein sequence ID" value="MCI16677.1"/>
    <property type="molecule type" value="Genomic_DNA"/>
</dbReference>
<sequence length="129" mass="14718">MLLWKHSSTGDLSLKEAYAFFSSSGQKLDWPKLIWNHAIPPSKSFMVWRLICNRISTDENLAICGFQLPSMCSLCSKSPESTVHLFLQCPFALSIWNWFSSVIRLNINLSSIKDVLSIASRGWNYQCQV</sequence>
<dbReference type="AlphaFoldDB" id="A0A392PY97"/>
<protein>
    <submittedName>
        <fullName evidence="2">Glycerol-3-phosphate dehydrogenase</fullName>
    </submittedName>
</protein>